<evidence type="ECO:0000313" key="1">
    <source>
        <dbReference type="EMBL" id="ABO45414.1"/>
    </source>
</evidence>
<dbReference type="KEGG" id="vg:4960815"/>
<protein>
    <submittedName>
        <fullName evidence="1">Uncharacterized protein</fullName>
    </submittedName>
</protein>
<dbReference type="Proteomes" id="UP000203733">
    <property type="component" value="Segment"/>
</dbReference>
<evidence type="ECO:0000313" key="2">
    <source>
        <dbReference type="Proteomes" id="UP000203733"/>
    </source>
</evidence>
<accession>A4L244</accession>
<keyword evidence="2" id="KW-1185">Reference proteome</keyword>
<dbReference type="EMBL" id="EF203088">
    <property type="protein sequence ID" value="ABO45414.1"/>
    <property type="molecule type" value="Genomic_DNA"/>
</dbReference>
<dbReference type="RefSeq" id="YP_001111348.1">
    <property type="nucleotide sequence ID" value="NC_009240.1"/>
</dbReference>
<dbReference type="GeneID" id="4960815"/>
<name>A4L244_9VIRU</name>
<sequence>MSIITVDSNILGFPLLVKDRLNSFTNIKTKQWCRKINECLNISQEDNKNTIYFNSPLTYSNDENILNELGKVMISFVYFKNDNTDFDTILKLQEKKINTMFLICDDFKNYKPTQIPNRKYLYLLPHTCDLKTVADFVALIVYIFVKNDNKLPDLSVFKRIFKSNDYSTSLVGTSCCNQDVLCNLYDFTLSSYMKSRNLKVGKDEPLLFKDSFNNSSKQRKKDREYFEITI</sequence>
<organism evidence="1 2">
    <name type="scientific">Gryllus bimaculatus nudivirus</name>
    <dbReference type="NCBI Taxonomy" id="432587"/>
    <lineage>
        <taxon>Viruses</taxon>
        <taxon>Viruses incertae sedis</taxon>
        <taxon>Naldaviricetes</taxon>
        <taxon>Lefavirales</taxon>
        <taxon>Nudiviridae</taxon>
        <taxon>Alphanudivirus</taxon>
        <taxon>Alphanudivirus grybimaculati</taxon>
    </lineage>
</organism>
<proteinExistence type="predicted"/>
<reference evidence="1 2" key="1">
    <citation type="journal article" date="2007" name="J. Virol.">
        <title>The genome of Gryllus bimaculatus nudivirus indicates an ancient diversification of baculovirus-related nonoccluded nudiviruses of insects.</title>
        <authorList>
            <person name="Wang Y."/>
            <person name="Kleespies R.G."/>
            <person name="Huger A.M."/>
            <person name="Jehle J.A."/>
        </authorList>
    </citation>
    <scope>NUCLEOTIDE SEQUENCE [LARGE SCALE GENOMIC DNA]</scope>
</reference>